<accession>A0A558B5D5</accession>
<dbReference type="InterPro" id="IPR002197">
    <property type="entry name" value="HTH_Fis"/>
</dbReference>
<dbReference type="AlphaFoldDB" id="A0A558B5D5"/>
<dbReference type="InterPro" id="IPR009057">
    <property type="entry name" value="Homeodomain-like_sf"/>
</dbReference>
<evidence type="ECO:0000256" key="3">
    <source>
        <dbReference type="ARBA" id="ARBA00023015"/>
    </source>
</evidence>
<dbReference type="GO" id="GO:0006355">
    <property type="term" value="P:regulation of DNA-templated transcription"/>
    <property type="evidence" value="ECO:0007669"/>
    <property type="project" value="InterPro"/>
</dbReference>
<dbReference type="InterPro" id="IPR027417">
    <property type="entry name" value="P-loop_NTPase"/>
</dbReference>
<gene>
    <name evidence="7" type="ORF">FHK81_13975</name>
</gene>
<keyword evidence="5" id="KW-0804">Transcription</keyword>
<evidence type="ECO:0000256" key="5">
    <source>
        <dbReference type="ARBA" id="ARBA00023163"/>
    </source>
</evidence>
<dbReference type="Pfam" id="PF25601">
    <property type="entry name" value="AAA_lid_14"/>
    <property type="match status" value="1"/>
</dbReference>
<comment type="caution">
    <text evidence="7">The sequence shown here is derived from an EMBL/GenBank/DDBJ whole genome shotgun (WGS) entry which is preliminary data.</text>
</comment>
<dbReference type="InterPro" id="IPR024096">
    <property type="entry name" value="NO_sig/Golgi_transp_ligand-bd"/>
</dbReference>
<dbReference type="PROSITE" id="PS00675">
    <property type="entry name" value="SIGMA54_INTERACT_1"/>
    <property type="match status" value="1"/>
</dbReference>
<evidence type="ECO:0000313" key="7">
    <source>
        <dbReference type="EMBL" id="TVT31720.1"/>
    </source>
</evidence>
<dbReference type="SMART" id="SM00382">
    <property type="entry name" value="AAA"/>
    <property type="match status" value="1"/>
</dbReference>
<dbReference type="PRINTS" id="PR01590">
    <property type="entry name" value="HTHFIS"/>
</dbReference>
<dbReference type="Gene3D" id="1.10.8.60">
    <property type="match status" value="1"/>
</dbReference>
<dbReference type="RefSeq" id="WP_273134299.1">
    <property type="nucleotide sequence ID" value="NZ_VMRX01000038.1"/>
</dbReference>
<dbReference type="CDD" id="cd00009">
    <property type="entry name" value="AAA"/>
    <property type="match status" value="1"/>
</dbReference>
<keyword evidence="2" id="KW-0067">ATP-binding</keyword>
<dbReference type="Pfam" id="PF00158">
    <property type="entry name" value="Sigma54_activat"/>
    <property type="match status" value="1"/>
</dbReference>
<dbReference type="SUPFAM" id="SSF52540">
    <property type="entry name" value="P-loop containing nucleoside triphosphate hydrolases"/>
    <property type="match status" value="1"/>
</dbReference>
<dbReference type="PROSITE" id="PS50045">
    <property type="entry name" value="SIGMA54_INTERACT_4"/>
    <property type="match status" value="1"/>
</dbReference>
<keyword evidence="1" id="KW-0547">Nucleotide-binding</keyword>
<dbReference type="InterPro" id="IPR025662">
    <property type="entry name" value="Sigma_54_int_dom_ATP-bd_1"/>
</dbReference>
<dbReference type="SMART" id="SM00989">
    <property type="entry name" value="V4R"/>
    <property type="match status" value="1"/>
</dbReference>
<evidence type="ECO:0000256" key="1">
    <source>
        <dbReference type="ARBA" id="ARBA00022741"/>
    </source>
</evidence>
<dbReference type="Gene3D" id="3.40.50.300">
    <property type="entry name" value="P-loop containing nucleotide triphosphate hydrolases"/>
    <property type="match status" value="1"/>
</dbReference>
<dbReference type="Gene3D" id="3.30.1380.20">
    <property type="entry name" value="Trafficking protein particle complex subunit 3"/>
    <property type="match status" value="1"/>
</dbReference>
<dbReference type="Gene3D" id="1.10.10.60">
    <property type="entry name" value="Homeodomain-like"/>
    <property type="match status" value="1"/>
</dbReference>
<dbReference type="SUPFAM" id="SSF46689">
    <property type="entry name" value="Homeodomain-like"/>
    <property type="match status" value="1"/>
</dbReference>
<dbReference type="PANTHER" id="PTHR32071:SF117">
    <property type="entry name" value="PTS-DEPENDENT DIHYDROXYACETONE KINASE OPERON REGULATORY PROTEIN-RELATED"/>
    <property type="match status" value="1"/>
</dbReference>
<evidence type="ECO:0000256" key="4">
    <source>
        <dbReference type="ARBA" id="ARBA00023125"/>
    </source>
</evidence>
<dbReference type="Pfam" id="PF02954">
    <property type="entry name" value="HTH_8"/>
    <property type="match status" value="1"/>
</dbReference>
<sequence>MAVSYKPQLNYTDFKDLTEQIHFHSSEGKIWFGEQRMLLMNLTSLAAFRREIVNSMGTERAKGFFLRLGYLSGLKDAELARKLRPHCSELDIFLAGPQLHSLKGMVKVVPLEIDLDQETGDFYGRLEWIDSWEVEICKTELGQMKEPACWVLLGYACAYTSSFMGREIIFREVSCRGCGDETCMIEGKPAEEWPDAEEFSRYFKTDPMIEELYDLQEQLNSLRSTLQRQQGQYYGIGQSASYNKVCKMIDKAAQGRVSVLLLGETGVGKEVIAQSVHLRSERSDGPFIAVNCAALPPDLIEAELFGVQKGAYTGANQSREGRFERADGGTIFLDEVIELTPRAQATLLRVLQESELERVGDNRTRKVNVRVIAATNESLEQAVEDGKFRADLFYRLNVFPVHIPPLRDRQEDLPLLASHFLEKFHAQYNKRTLGLSDKALELCMQYRWPGNIRELENVIERGVILTDNNETISQDALFVSPPQISPDSVEHIDDDGNMRSGKPGGYGGSWSDQVIEQGISLDQVEETLMKQAMEQANQNVSKAARLLGLTRPALAYRLKKSGILAED</sequence>
<proteinExistence type="predicted"/>
<dbReference type="PROSITE" id="PS00676">
    <property type="entry name" value="SIGMA54_INTERACT_2"/>
    <property type="match status" value="1"/>
</dbReference>
<dbReference type="PROSITE" id="PS00688">
    <property type="entry name" value="SIGMA54_INTERACT_3"/>
    <property type="match status" value="1"/>
</dbReference>
<dbReference type="InterPro" id="IPR058031">
    <property type="entry name" value="AAA_lid_NorR"/>
</dbReference>
<dbReference type="Pfam" id="PF06505">
    <property type="entry name" value="XylR_N"/>
    <property type="match status" value="1"/>
</dbReference>
<name>A0A558B5D5_9GAMM</name>
<dbReference type="InterPro" id="IPR002078">
    <property type="entry name" value="Sigma_54_int"/>
</dbReference>
<evidence type="ECO:0000259" key="6">
    <source>
        <dbReference type="PROSITE" id="PS50045"/>
    </source>
</evidence>
<dbReference type="InterPro" id="IPR025944">
    <property type="entry name" value="Sigma_54_int_dom_CS"/>
</dbReference>
<evidence type="ECO:0000256" key="2">
    <source>
        <dbReference type="ARBA" id="ARBA00022840"/>
    </source>
</evidence>
<protein>
    <submittedName>
        <fullName evidence="7">AAA family ATPase</fullName>
    </submittedName>
</protein>
<feature type="domain" description="Sigma-54 factor interaction" evidence="6">
    <location>
        <begin position="235"/>
        <end position="464"/>
    </location>
</feature>
<dbReference type="Pfam" id="PF02830">
    <property type="entry name" value="V4R"/>
    <property type="match status" value="1"/>
</dbReference>
<dbReference type="PANTHER" id="PTHR32071">
    <property type="entry name" value="TRANSCRIPTIONAL REGULATORY PROTEIN"/>
    <property type="match status" value="1"/>
</dbReference>
<reference evidence="7 8" key="1">
    <citation type="submission" date="2019-07" db="EMBL/GenBank/DDBJ databases">
        <title>The pathways for chlorine oxyanion respiration interact through the shared metabolite chlorate.</title>
        <authorList>
            <person name="Barnum T.P."/>
            <person name="Cheng Y."/>
            <person name="Hill K.A."/>
            <person name="Lucas L.N."/>
            <person name="Carlson H.K."/>
            <person name="Coates J.D."/>
        </authorList>
    </citation>
    <scope>NUCLEOTIDE SEQUENCE [LARGE SCALE GENOMIC DNA]</scope>
    <source>
        <strain evidence="7">UCB</strain>
    </source>
</reference>
<organism evidence="7 8">
    <name type="scientific">Marinobacter vinifirmus</name>
    <dbReference type="NCBI Taxonomy" id="355591"/>
    <lineage>
        <taxon>Bacteria</taxon>
        <taxon>Pseudomonadati</taxon>
        <taxon>Pseudomonadota</taxon>
        <taxon>Gammaproteobacteria</taxon>
        <taxon>Pseudomonadales</taxon>
        <taxon>Marinobacteraceae</taxon>
        <taxon>Marinobacter</taxon>
    </lineage>
</organism>
<dbReference type="InterPro" id="IPR004096">
    <property type="entry name" value="V4R"/>
</dbReference>
<dbReference type="GO" id="GO:0005524">
    <property type="term" value="F:ATP binding"/>
    <property type="evidence" value="ECO:0007669"/>
    <property type="project" value="UniProtKB-KW"/>
</dbReference>
<dbReference type="Proteomes" id="UP000319142">
    <property type="component" value="Unassembled WGS sequence"/>
</dbReference>
<keyword evidence="4" id="KW-0238">DNA-binding</keyword>
<dbReference type="EMBL" id="VMRX01000038">
    <property type="protein sequence ID" value="TVT31720.1"/>
    <property type="molecule type" value="Genomic_DNA"/>
</dbReference>
<dbReference type="InterPro" id="IPR025943">
    <property type="entry name" value="Sigma_54_int_dom_ATP-bd_2"/>
</dbReference>
<dbReference type="InterPro" id="IPR010523">
    <property type="entry name" value="XylR_N"/>
</dbReference>
<evidence type="ECO:0000313" key="8">
    <source>
        <dbReference type="Proteomes" id="UP000319142"/>
    </source>
</evidence>
<dbReference type="FunFam" id="3.40.50.300:FF:000006">
    <property type="entry name" value="DNA-binding transcriptional regulator NtrC"/>
    <property type="match status" value="1"/>
</dbReference>
<keyword evidence="3" id="KW-0805">Transcription regulation</keyword>
<dbReference type="InterPro" id="IPR003593">
    <property type="entry name" value="AAA+_ATPase"/>
</dbReference>
<dbReference type="SUPFAM" id="SSF111126">
    <property type="entry name" value="Ligand-binding domain in the NO signalling and Golgi transport"/>
    <property type="match status" value="1"/>
</dbReference>
<dbReference type="GO" id="GO:0043565">
    <property type="term" value="F:sequence-specific DNA binding"/>
    <property type="evidence" value="ECO:0007669"/>
    <property type="project" value="InterPro"/>
</dbReference>